<evidence type="ECO:0000313" key="3">
    <source>
        <dbReference type="Proteomes" id="UP000317046"/>
    </source>
</evidence>
<dbReference type="AlphaFoldDB" id="A0A4Y3KYJ6"/>
<evidence type="ECO:0000256" key="1">
    <source>
        <dbReference type="SAM" id="MobiDB-lite"/>
    </source>
</evidence>
<gene>
    <name evidence="2" type="ORF">CCE01nite_24830</name>
</gene>
<reference evidence="2" key="1">
    <citation type="submission" date="2019-06" db="EMBL/GenBank/DDBJ databases">
        <title>Whole genome shotgun sequence of Cellulomonas cellasea NBRC 3753.</title>
        <authorList>
            <person name="Hosoyama A."/>
            <person name="Uohara A."/>
            <person name="Ohji S."/>
            <person name="Ichikawa N."/>
        </authorList>
    </citation>
    <scope>NUCLEOTIDE SEQUENCE [LARGE SCALE GENOMIC DNA]</scope>
    <source>
        <strain evidence="2">NBRC 3753</strain>
    </source>
</reference>
<dbReference type="Proteomes" id="UP000317046">
    <property type="component" value="Unassembled WGS sequence"/>
</dbReference>
<dbReference type="RefSeq" id="WP_141372437.1">
    <property type="nucleotide sequence ID" value="NZ_BJLR01000022.1"/>
</dbReference>
<keyword evidence="3" id="KW-1185">Reference proteome</keyword>
<feature type="compositionally biased region" description="Basic and acidic residues" evidence="1">
    <location>
        <begin position="26"/>
        <end position="42"/>
    </location>
</feature>
<feature type="region of interest" description="Disordered" evidence="1">
    <location>
        <begin position="23"/>
        <end position="48"/>
    </location>
</feature>
<dbReference type="EMBL" id="BJLR01000022">
    <property type="protein sequence ID" value="GEA88534.1"/>
    <property type="molecule type" value="Genomic_DNA"/>
</dbReference>
<name>A0A4Y3KYJ6_9CELL</name>
<proteinExistence type="predicted"/>
<accession>A0A4Y3KYJ6</accession>
<evidence type="ECO:0000313" key="2">
    <source>
        <dbReference type="EMBL" id="GEA88534.1"/>
    </source>
</evidence>
<comment type="caution">
    <text evidence="2">The sequence shown here is derived from an EMBL/GenBank/DDBJ whole genome shotgun (WGS) entry which is preliminary data.</text>
</comment>
<protein>
    <submittedName>
        <fullName evidence="2">Uncharacterized protein</fullName>
    </submittedName>
</protein>
<sequence length="191" mass="21047">MAYTPEKPPLPETFDELRARIPGWGVDRDPRDRPAVPRERFDPGASGARWEFPERQEEKVPRERSIEHAFLTPVFGTAAPLKGVSGAIRRFAYARYSEARAAHWLLLLGADRVDALESALASFVTLRPDDPITETGVLSEASHHPVASRREGSRADLGHQALDPLLNAVPWVVGGGLAFAGVRSVVRALRR</sequence>
<organism evidence="2 3">
    <name type="scientific">Cellulomonas cellasea</name>
    <dbReference type="NCBI Taxonomy" id="43670"/>
    <lineage>
        <taxon>Bacteria</taxon>
        <taxon>Bacillati</taxon>
        <taxon>Actinomycetota</taxon>
        <taxon>Actinomycetes</taxon>
        <taxon>Micrococcales</taxon>
        <taxon>Cellulomonadaceae</taxon>
        <taxon>Cellulomonas</taxon>
    </lineage>
</organism>